<gene>
    <name evidence="2" type="ORF">KI387_001282</name>
</gene>
<evidence type="ECO:0000313" key="3">
    <source>
        <dbReference type="Proteomes" id="UP000824469"/>
    </source>
</evidence>
<sequence>RSWYWLLIVFCSSTVNKMAVTVNFYKLSTSANNLNLNALVNGLNSIVENGYVSCVKIVHPTAQINWKTVTVKKRIQALYYFALNTRNFLKAVSSKSQNFEEVIETETFETQNLEEVVDYDTLKLLGVGVAAN</sequence>
<name>A0AA38GUH4_TAXCH</name>
<feature type="chain" id="PRO_5041343331" evidence="1">
    <location>
        <begin position="20"/>
        <end position="132"/>
    </location>
</feature>
<keyword evidence="1" id="KW-0732">Signal</keyword>
<proteinExistence type="predicted"/>
<reference evidence="2 3" key="1">
    <citation type="journal article" date="2021" name="Nat. Plants">
        <title>The Taxus genome provides insights into paclitaxel biosynthesis.</title>
        <authorList>
            <person name="Xiong X."/>
            <person name="Gou J."/>
            <person name="Liao Q."/>
            <person name="Li Y."/>
            <person name="Zhou Q."/>
            <person name="Bi G."/>
            <person name="Li C."/>
            <person name="Du R."/>
            <person name="Wang X."/>
            <person name="Sun T."/>
            <person name="Guo L."/>
            <person name="Liang H."/>
            <person name="Lu P."/>
            <person name="Wu Y."/>
            <person name="Zhang Z."/>
            <person name="Ro D.K."/>
            <person name="Shang Y."/>
            <person name="Huang S."/>
            <person name="Yan J."/>
        </authorList>
    </citation>
    <scope>NUCLEOTIDE SEQUENCE [LARGE SCALE GENOMIC DNA]</scope>
    <source>
        <strain evidence="2">Ta-2019</strain>
    </source>
</reference>
<keyword evidence="3" id="KW-1185">Reference proteome</keyword>
<dbReference type="Proteomes" id="UP000824469">
    <property type="component" value="Unassembled WGS sequence"/>
</dbReference>
<evidence type="ECO:0000256" key="1">
    <source>
        <dbReference type="SAM" id="SignalP"/>
    </source>
</evidence>
<evidence type="ECO:0000313" key="2">
    <source>
        <dbReference type="EMBL" id="KAH9329174.1"/>
    </source>
</evidence>
<dbReference type="EMBL" id="JAHRHJ020000001">
    <property type="protein sequence ID" value="KAH9329174.1"/>
    <property type="molecule type" value="Genomic_DNA"/>
</dbReference>
<protein>
    <submittedName>
        <fullName evidence="2">Uncharacterized protein</fullName>
    </submittedName>
</protein>
<feature type="non-terminal residue" evidence="2">
    <location>
        <position position="132"/>
    </location>
</feature>
<accession>A0AA38GUH4</accession>
<comment type="caution">
    <text evidence="2">The sequence shown here is derived from an EMBL/GenBank/DDBJ whole genome shotgun (WGS) entry which is preliminary data.</text>
</comment>
<dbReference type="AlphaFoldDB" id="A0AA38GUH4"/>
<feature type="signal peptide" evidence="1">
    <location>
        <begin position="1"/>
        <end position="19"/>
    </location>
</feature>
<organism evidence="2 3">
    <name type="scientific">Taxus chinensis</name>
    <name type="common">Chinese yew</name>
    <name type="synonym">Taxus wallichiana var. chinensis</name>
    <dbReference type="NCBI Taxonomy" id="29808"/>
    <lineage>
        <taxon>Eukaryota</taxon>
        <taxon>Viridiplantae</taxon>
        <taxon>Streptophyta</taxon>
        <taxon>Embryophyta</taxon>
        <taxon>Tracheophyta</taxon>
        <taxon>Spermatophyta</taxon>
        <taxon>Pinopsida</taxon>
        <taxon>Pinidae</taxon>
        <taxon>Conifers II</taxon>
        <taxon>Cupressales</taxon>
        <taxon>Taxaceae</taxon>
        <taxon>Taxus</taxon>
    </lineage>
</organism>